<evidence type="ECO:0008006" key="3">
    <source>
        <dbReference type="Google" id="ProtNLM"/>
    </source>
</evidence>
<evidence type="ECO:0000313" key="2">
    <source>
        <dbReference type="Proteomes" id="UP001464555"/>
    </source>
</evidence>
<organism evidence="1 2">
    <name type="scientific">Flavobacterium arundinis</name>
    <dbReference type="NCBI Taxonomy" id="3139143"/>
    <lineage>
        <taxon>Bacteria</taxon>
        <taxon>Pseudomonadati</taxon>
        <taxon>Bacteroidota</taxon>
        <taxon>Flavobacteriia</taxon>
        <taxon>Flavobacteriales</taxon>
        <taxon>Flavobacteriaceae</taxon>
        <taxon>Flavobacterium</taxon>
    </lineage>
</organism>
<reference evidence="1 2" key="1">
    <citation type="submission" date="2024-04" db="EMBL/GenBank/DDBJ databases">
        <title>Flavobacterium sp. DGU11 16S ribosomal RNA gene Genome sequencing and assembly.</title>
        <authorList>
            <person name="Park S."/>
        </authorList>
    </citation>
    <scope>NUCLEOTIDE SEQUENCE [LARGE SCALE GENOMIC DNA]</scope>
    <source>
        <strain evidence="1 2">DGU11</strain>
    </source>
</reference>
<dbReference type="EMBL" id="JBBYHR010000013">
    <property type="protein sequence ID" value="MEL1246287.1"/>
    <property type="molecule type" value="Genomic_DNA"/>
</dbReference>
<comment type="caution">
    <text evidence="1">The sequence shown here is derived from an EMBL/GenBank/DDBJ whole genome shotgun (WGS) entry which is preliminary data.</text>
</comment>
<dbReference type="Proteomes" id="UP001464555">
    <property type="component" value="Unassembled WGS sequence"/>
</dbReference>
<evidence type="ECO:0000313" key="1">
    <source>
        <dbReference type="EMBL" id="MEL1246287.1"/>
    </source>
</evidence>
<dbReference type="RefSeq" id="WP_341698582.1">
    <property type="nucleotide sequence ID" value="NZ_JBBYHR010000013.1"/>
</dbReference>
<keyword evidence="2" id="KW-1185">Reference proteome</keyword>
<dbReference type="PROSITE" id="PS51257">
    <property type="entry name" value="PROKAR_LIPOPROTEIN"/>
    <property type="match status" value="1"/>
</dbReference>
<sequence length="157" mass="18273">MKEVIYIIVIIFLSSCKGGLNNENQKKEPVFVGNGNFNHKYDLPKSIKEKTIVGVIDSLNSQNYKIPNLLNNVYLDYEFNSMYIYYDKATSTRKFIINRVINIQALKAILASDNKNLSIKPSQEFIKKQYNDFILQMPYIQYSLKELASKRLEELSE</sequence>
<protein>
    <recommendedName>
        <fullName evidence="3">DUF4296 domain-containing protein</fullName>
    </recommendedName>
</protein>
<proteinExistence type="predicted"/>
<accession>A0ABU9I1I3</accession>
<gene>
    <name evidence="1" type="ORF">AAEO56_18580</name>
</gene>
<name>A0ABU9I1I3_9FLAO</name>